<comment type="caution">
    <text evidence="1">The sequence shown here is derived from an EMBL/GenBank/DDBJ whole genome shotgun (WGS) entry which is preliminary data.</text>
</comment>
<dbReference type="AlphaFoldDB" id="A0A4R6QY53"/>
<evidence type="ECO:0000313" key="2">
    <source>
        <dbReference type="Proteomes" id="UP000294593"/>
    </source>
</evidence>
<proteinExistence type="predicted"/>
<name>A0A4R6QY53_9BURK</name>
<sequence>MGEARRRKLLAGSNSVPDKLWPLSNPTAQQQLETWFTQRGVDPSRPGLHDTAEFLRVEALDPTAMNMAARLVEARSYSADELLQAERKILAATEAIASRVARDGRPGLCVVASGVLSRMLDELGVWNYTAKSNLAIYFPRSVSVEPRYFYSIDTGQFVAPHAIVVAPPFTVVDVTVKHQMYDLDAMVRWLPPIAATKAFRPYRVTPNELVSPEARAALRMSGDTAQSFLSREKASMLEVMAQLPSRELALDGGRLGYGLIAVGGYQERLNDLHGKNCSIDGLTPMEIFEQDVLPRL</sequence>
<dbReference type="EMBL" id="SNXW01000024">
    <property type="protein sequence ID" value="TDP78192.1"/>
    <property type="molecule type" value="Genomic_DNA"/>
</dbReference>
<gene>
    <name evidence="1" type="ORF">EV672_1242</name>
</gene>
<protein>
    <submittedName>
        <fullName evidence="1">Uncharacterized protein</fullName>
    </submittedName>
</protein>
<reference evidence="1 2" key="1">
    <citation type="submission" date="2019-03" db="EMBL/GenBank/DDBJ databases">
        <title>Genomic Encyclopedia of Type Strains, Phase IV (KMG-IV): sequencing the most valuable type-strain genomes for metagenomic binning, comparative biology and taxonomic classification.</title>
        <authorList>
            <person name="Goeker M."/>
        </authorList>
    </citation>
    <scope>NUCLEOTIDE SEQUENCE [LARGE SCALE GENOMIC DNA]</scope>
    <source>
        <strain evidence="1 2">DSM 11901</strain>
    </source>
</reference>
<dbReference type="Proteomes" id="UP000294593">
    <property type="component" value="Unassembled WGS sequence"/>
</dbReference>
<dbReference type="RefSeq" id="WP_083505669.1">
    <property type="nucleotide sequence ID" value="NZ_SNXW01000024.1"/>
</dbReference>
<accession>A0A4R6QY53</accession>
<keyword evidence="2" id="KW-1185">Reference proteome</keyword>
<organism evidence="1 2">
    <name type="scientific">Aquabacterium commune</name>
    <dbReference type="NCBI Taxonomy" id="70586"/>
    <lineage>
        <taxon>Bacteria</taxon>
        <taxon>Pseudomonadati</taxon>
        <taxon>Pseudomonadota</taxon>
        <taxon>Betaproteobacteria</taxon>
        <taxon>Burkholderiales</taxon>
        <taxon>Aquabacterium</taxon>
    </lineage>
</organism>
<dbReference type="OrthoDB" id="1493229at2"/>
<evidence type="ECO:0000313" key="1">
    <source>
        <dbReference type="EMBL" id="TDP78192.1"/>
    </source>
</evidence>